<evidence type="ECO:0000256" key="1">
    <source>
        <dbReference type="ARBA" id="ARBA00004123"/>
    </source>
</evidence>
<dbReference type="EC" id="3.4.22.61" evidence="14"/>
<dbReference type="GO" id="GO:0004197">
    <property type="term" value="F:cysteine-type endopeptidase activity"/>
    <property type="evidence" value="ECO:0007669"/>
    <property type="project" value="InterPro"/>
</dbReference>
<keyword evidence="7" id="KW-0053">Apoptosis</keyword>
<dbReference type="CDD" id="cd00032">
    <property type="entry name" value="CASc"/>
    <property type="match status" value="1"/>
</dbReference>
<keyword evidence="4" id="KW-0963">Cytoplasm</keyword>
<keyword evidence="6" id="KW-0645">Protease</keyword>
<comment type="caution">
    <text evidence="21">The sequence shown here is derived from an EMBL/GenBank/DDBJ whole genome shotgun (WGS) entry which is preliminary data.</text>
</comment>
<dbReference type="AlphaFoldDB" id="A0AAV2H6N3"/>
<dbReference type="PROSITE" id="PS01121">
    <property type="entry name" value="CASPASE_HIS"/>
    <property type="match status" value="1"/>
</dbReference>
<feature type="domain" description="DED" evidence="18">
    <location>
        <begin position="104"/>
        <end position="179"/>
    </location>
</feature>
<keyword evidence="5" id="KW-0597">Phosphoprotein</keyword>
<name>A0AAV2H6N3_LYMST</name>
<feature type="domain" description="DED" evidence="18">
    <location>
        <begin position="10"/>
        <end position="87"/>
    </location>
</feature>
<evidence type="ECO:0000256" key="5">
    <source>
        <dbReference type="ARBA" id="ARBA00022553"/>
    </source>
</evidence>
<dbReference type="PANTHER" id="PTHR48169">
    <property type="entry name" value="DED DOMAIN-CONTAINING PROTEIN"/>
    <property type="match status" value="1"/>
</dbReference>
<feature type="domain" description="Caspase family p10" evidence="19">
    <location>
        <begin position="501"/>
        <end position="590"/>
    </location>
</feature>
<dbReference type="InterPro" id="IPR001875">
    <property type="entry name" value="DED_dom"/>
</dbReference>
<comment type="subcellular location">
    <subcellularLocation>
        <location evidence="2">Cytoplasm</location>
    </subcellularLocation>
    <subcellularLocation>
        <location evidence="1">Nucleus</location>
    </subcellularLocation>
</comment>
<dbReference type="SMART" id="SM00115">
    <property type="entry name" value="CASc"/>
    <property type="match status" value="1"/>
</dbReference>
<dbReference type="GO" id="GO:0032991">
    <property type="term" value="C:protein-containing complex"/>
    <property type="evidence" value="ECO:0007669"/>
    <property type="project" value="UniProtKB-ARBA"/>
</dbReference>
<dbReference type="PRINTS" id="PR00376">
    <property type="entry name" value="IL1BCENZYME"/>
</dbReference>
<comment type="catalytic activity">
    <reaction evidence="13">
        <text>Strict requirement for Asp at position P1 and has a preferred cleavage sequence of (Leu/Asp/Val)-Glu-Thr-Asp-|-(Gly/Ser/Ala).</text>
        <dbReference type="EC" id="3.4.22.61"/>
    </reaction>
</comment>
<dbReference type="CDD" id="cd00045">
    <property type="entry name" value="DED"/>
    <property type="match status" value="1"/>
</dbReference>
<feature type="domain" description="Caspase family p20" evidence="20">
    <location>
        <begin position="342"/>
        <end position="473"/>
    </location>
</feature>
<keyword evidence="12" id="KW-0539">Nucleus</keyword>
<dbReference type="GO" id="GO:0006508">
    <property type="term" value="P:proteolysis"/>
    <property type="evidence" value="ECO:0007669"/>
    <property type="project" value="UniProtKB-KW"/>
</dbReference>
<protein>
    <recommendedName>
        <fullName evidence="15">Caspase-8</fullName>
        <ecNumber evidence="14">3.4.22.61</ecNumber>
    </recommendedName>
</protein>
<evidence type="ECO:0000256" key="2">
    <source>
        <dbReference type="ARBA" id="ARBA00004496"/>
    </source>
</evidence>
<dbReference type="GO" id="GO:0051604">
    <property type="term" value="P:protein maturation"/>
    <property type="evidence" value="ECO:0007669"/>
    <property type="project" value="UniProtKB-ARBA"/>
</dbReference>
<evidence type="ECO:0000256" key="8">
    <source>
        <dbReference type="ARBA" id="ARBA00022737"/>
    </source>
</evidence>
<evidence type="ECO:0000256" key="16">
    <source>
        <dbReference type="RuleBase" id="RU003971"/>
    </source>
</evidence>
<evidence type="ECO:0000256" key="17">
    <source>
        <dbReference type="SAM" id="MobiDB-lite"/>
    </source>
</evidence>
<proteinExistence type="inferred from homology"/>
<dbReference type="GO" id="GO:0005634">
    <property type="term" value="C:nucleus"/>
    <property type="evidence" value="ECO:0007669"/>
    <property type="project" value="UniProtKB-SubCell"/>
</dbReference>
<gene>
    <name evidence="21" type="ORF">GSLYS_00003222001</name>
</gene>
<dbReference type="PANTHER" id="PTHR48169:SF7">
    <property type="entry name" value="CASPASE 10"/>
    <property type="match status" value="1"/>
</dbReference>
<dbReference type="InterPro" id="IPR011029">
    <property type="entry name" value="DEATH-like_dom_sf"/>
</dbReference>
<evidence type="ECO:0000256" key="15">
    <source>
        <dbReference type="ARBA" id="ARBA00068172"/>
    </source>
</evidence>
<sequence>MSVWPYTERAILETLVAIDNELHEDDVKSLIFLSEPSVPKKYGSKFKTGLELFEALDKSIKLSQRFCVLVELLNVIGRVDLAEKVKYDLNVNCNGYCGVTHVCPFRVLLFHLSEELGADELNSLRYLYEKLPKKASIEMGIDLFSIMLQHMTLTPQNLIKLEAMLHAIKRNDLLDKIIEYKRHSRNSYPSSAQGYDSVPDECYHQCVLESSGSSQQLSDDLEKPTEPVDLPMITTELTNWDEDMPGACESSGSLSSAEPQALTPDPVHFPTTLPQLASPDLPSHIASHLPSRTASHLPSATASHLPSVTASHLPSVTASHLPSLNTHDFYEAPECYRMDHNPRGICLIIDNQHFQFNPNDEEAAQLGDRAGSEKDLEALYNSFCKLKFIVEIAKDLTDTGIIAKVKSVTSYDHSNYDCFVCCILSHGGEGFIFGTNGRKVLITDITGHFRAQFCPTLAGKPKLFFLQCCRGKSHQQAHPPLKPPMFETDAPQLVIDDEELIPSEADFLFGYATVADAVSYRSRSSGTFYISELTKALDSYAHREDLLTLLTRVNDGVSRRVYSETKNGEHIVYKQIPAPQYTLRKVLKFN</sequence>
<dbReference type="Pfam" id="PF00656">
    <property type="entry name" value="Peptidase_C14"/>
    <property type="match status" value="1"/>
</dbReference>
<dbReference type="Gene3D" id="3.40.50.1460">
    <property type="match status" value="1"/>
</dbReference>
<dbReference type="EMBL" id="CAXITT010000042">
    <property type="protein sequence ID" value="CAL1529067.1"/>
    <property type="molecule type" value="Genomic_DNA"/>
</dbReference>
<dbReference type="PROSITE" id="PS50207">
    <property type="entry name" value="CASPASE_P10"/>
    <property type="match status" value="1"/>
</dbReference>
<evidence type="ECO:0000256" key="9">
    <source>
        <dbReference type="ARBA" id="ARBA00022801"/>
    </source>
</evidence>
<dbReference type="GO" id="GO:0005737">
    <property type="term" value="C:cytoplasm"/>
    <property type="evidence" value="ECO:0007669"/>
    <property type="project" value="UniProtKB-SubCell"/>
</dbReference>
<evidence type="ECO:0000259" key="19">
    <source>
        <dbReference type="PROSITE" id="PS50207"/>
    </source>
</evidence>
<dbReference type="GO" id="GO:0006915">
    <property type="term" value="P:apoptotic process"/>
    <property type="evidence" value="ECO:0007669"/>
    <property type="project" value="UniProtKB-KW"/>
</dbReference>
<evidence type="ECO:0000259" key="18">
    <source>
        <dbReference type="PROSITE" id="PS50168"/>
    </source>
</evidence>
<dbReference type="GO" id="GO:0042981">
    <property type="term" value="P:regulation of apoptotic process"/>
    <property type="evidence" value="ECO:0007669"/>
    <property type="project" value="InterPro"/>
</dbReference>
<dbReference type="FunFam" id="3.40.50.1460:FF:000008">
    <property type="entry name" value="caspase-8 isoform X1"/>
    <property type="match status" value="1"/>
</dbReference>
<evidence type="ECO:0000313" key="21">
    <source>
        <dbReference type="EMBL" id="CAL1529067.1"/>
    </source>
</evidence>
<evidence type="ECO:0000259" key="20">
    <source>
        <dbReference type="PROSITE" id="PS50208"/>
    </source>
</evidence>
<dbReference type="InterPro" id="IPR015917">
    <property type="entry name" value="Pept_C14A"/>
</dbReference>
<dbReference type="InterPro" id="IPR002138">
    <property type="entry name" value="Pept_C14_p10"/>
</dbReference>
<keyword evidence="10" id="KW-0788">Thiol protease</keyword>
<evidence type="ECO:0000313" key="22">
    <source>
        <dbReference type="Proteomes" id="UP001497497"/>
    </source>
</evidence>
<organism evidence="21 22">
    <name type="scientific">Lymnaea stagnalis</name>
    <name type="common">Great pond snail</name>
    <name type="synonym">Helix stagnalis</name>
    <dbReference type="NCBI Taxonomy" id="6523"/>
    <lineage>
        <taxon>Eukaryota</taxon>
        <taxon>Metazoa</taxon>
        <taxon>Spiralia</taxon>
        <taxon>Lophotrochozoa</taxon>
        <taxon>Mollusca</taxon>
        <taxon>Gastropoda</taxon>
        <taxon>Heterobranchia</taxon>
        <taxon>Euthyneura</taxon>
        <taxon>Panpulmonata</taxon>
        <taxon>Hygrophila</taxon>
        <taxon>Lymnaeoidea</taxon>
        <taxon>Lymnaeidae</taxon>
        <taxon>Lymnaea</taxon>
    </lineage>
</organism>
<evidence type="ECO:0000256" key="12">
    <source>
        <dbReference type="ARBA" id="ARBA00023242"/>
    </source>
</evidence>
<dbReference type="Pfam" id="PF01335">
    <property type="entry name" value="DED"/>
    <property type="match status" value="2"/>
</dbReference>
<evidence type="ECO:0000256" key="11">
    <source>
        <dbReference type="ARBA" id="ARBA00023145"/>
    </source>
</evidence>
<keyword evidence="8" id="KW-0677">Repeat</keyword>
<reference evidence="21 22" key="1">
    <citation type="submission" date="2024-04" db="EMBL/GenBank/DDBJ databases">
        <authorList>
            <consortium name="Genoscope - CEA"/>
            <person name="William W."/>
        </authorList>
    </citation>
    <scope>NUCLEOTIDE SEQUENCE [LARGE SCALE GENOMIC DNA]</scope>
</reference>
<dbReference type="InterPro" id="IPR029030">
    <property type="entry name" value="Caspase-like_dom_sf"/>
</dbReference>
<keyword evidence="9" id="KW-0378">Hydrolase</keyword>
<feature type="region of interest" description="Disordered" evidence="17">
    <location>
        <begin position="241"/>
        <end position="264"/>
    </location>
</feature>
<evidence type="ECO:0000256" key="10">
    <source>
        <dbReference type="ARBA" id="ARBA00022807"/>
    </source>
</evidence>
<dbReference type="SUPFAM" id="SSF52129">
    <property type="entry name" value="Caspase-like"/>
    <property type="match status" value="1"/>
</dbReference>
<dbReference type="InterPro" id="IPR011600">
    <property type="entry name" value="Pept_C14_caspase"/>
</dbReference>
<accession>A0AAV2H6N3</accession>
<evidence type="ECO:0000256" key="4">
    <source>
        <dbReference type="ARBA" id="ARBA00022490"/>
    </source>
</evidence>
<evidence type="ECO:0000256" key="7">
    <source>
        <dbReference type="ARBA" id="ARBA00022703"/>
    </source>
</evidence>
<dbReference type="SUPFAM" id="SSF47986">
    <property type="entry name" value="DEATH domain"/>
    <property type="match status" value="2"/>
</dbReference>
<dbReference type="InterPro" id="IPR016129">
    <property type="entry name" value="Caspase_his_AS"/>
</dbReference>
<dbReference type="InterPro" id="IPR001309">
    <property type="entry name" value="Pept_C14_p20"/>
</dbReference>
<dbReference type="Proteomes" id="UP001497497">
    <property type="component" value="Unassembled WGS sequence"/>
</dbReference>
<dbReference type="Gene3D" id="1.10.533.10">
    <property type="entry name" value="Death Domain, Fas"/>
    <property type="match status" value="2"/>
</dbReference>
<dbReference type="SMART" id="SM00031">
    <property type="entry name" value="DED"/>
    <property type="match status" value="2"/>
</dbReference>
<dbReference type="PROSITE" id="PS50208">
    <property type="entry name" value="CASPASE_P20"/>
    <property type="match status" value="1"/>
</dbReference>
<dbReference type="PROSITE" id="PS50168">
    <property type="entry name" value="DED"/>
    <property type="match status" value="2"/>
</dbReference>
<dbReference type="GO" id="GO:0005886">
    <property type="term" value="C:plasma membrane"/>
    <property type="evidence" value="ECO:0007669"/>
    <property type="project" value="UniProtKB-ARBA"/>
</dbReference>
<evidence type="ECO:0000256" key="6">
    <source>
        <dbReference type="ARBA" id="ARBA00022670"/>
    </source>
</evidence>
<comment type="similarity">
    <text evidence="3 16">Belongs to the peptidase C14A family.</text>
</comment>
<evidence type="ECO:0000256" key="3">
    <source>
        <dbReference type="ARBA" id="ARBA00010134"/>
    </source>
</evidence>
<evidence type="ECO:0000256" key="13">
    <source>
        <dbReference type="ARBA" id="ARBA00051626"/>
    </source>
</evidence>
<evidence type="ECO:0000256" key="14">
    <source>
        <dbReference type="ARBA" id="ARBA00066479"/>
    </source>
</evidence>
<keyword evidence="11" id="KW-0865">Zymogen</keyword>
<keyword evidence="22" id="KW-1185">Reference proteome</keyword>